<dbReference type="NCBIfam" id="NF000942">
    <property type="entry name" value="PRK00094.1-4"/>
    <property type="match status" value="1"/>
</dbReference>
<keyword evidence="9 10" id="KW-1208">Phospholipid metabolism</keyword>
<dbReference type="RefSeq" id="WP_085822440.1">
    <property type="nucleotide sequence ID" value="NZ_FWFP01000005.1"/>
</dbReference>
<dbReference type="InterPro" id="IPR008927">
    <property type="entry name" value="6-PGluconate_DH-like_C_sf"/>
</dbReference>
<feature type="domain" description="Glycerol-3-phosphate dehydrogenase NAD-dependent N-terminal" evidence="16">
    <location>
        <begin position="3"/>
        <end position="152"/>
    </location>
</feature>
<feature type="binding site" evidence="12">
    <location>
        <position position="102"/>
    </location>
    <ligand>
        <name>substrate</name>
    </ligand>
</feature>
<comment type="similarity">
    <text evidence="1 10 14">Belongs to the NAD-dependent glycerol-3-phosphate dehydrogenase family.</text>
</comment>
<dbReference type="EC" id="1.1.1.94" evidence="10"/>
<evidence type="ECO:0000313" key="19">
    <source>
        <dbReference type="Proteomes" id="UP000193778"/>
    </source>
</evidence>
<protein>
    <recommendedName>
        <fullName evidence="10">Glycerol-3-phosphate dehydrogenase [NAD(P)+]</fullName>
        <ecNumber evidence="10">1.1.1.94</ecNumber>
    </recommendedName>
    <alternativeName>
        <fullName evidence="10">NAD(P)(+)-dependent glycerol-3-phosphate dehydrogenase</fullName>
    </alternativeName>
    <alternativeName>
        <fullName evidence="10">NAD(P)H-dependent dihydroxyacetone-phosphate reductase</fullName>
    </alternativeName>
</protein>
<reference evidence="19" key="1">
    <citation type="submission" date="2017-03" db="EMBL/GenBank/DDBJ databases">
        <authorList>
            <person name="Rodrigo-Torres L."/>
            <person name="Arahal R.D."/>
            <person name="Lucena T."/>
        </authorList>
    </citation>
    <scope>NUCLEOTIDE SEQUENCE [LARGE SCALE GENOMIC DNA]</scope>
    <source>
        <strain evidence="19">CECT 8411</strain>
    </source>
</reference>
<name>A0A1X6Z760_9RHOB</name>
<dbReference type="GO" id="GO:0005829">
    <property type="term" value="C:cytosol"/>
    <property type="evidence" value="ECO:0007669"/>
    <property type="project" value="TreeGrafter"/>
</dbReference>
<feature type="binding site" evidence="10">
    <location>
        <position position="270"/>
    </location>
    <ligand>
        <name>NADPH</name>
        <dbReference type="ChEBI" id="CHEBI:57783"/>
    </ligand>
</feature>
<feature type="binding site" evidence="10">
    <location>
        <position position="238"/>
    </location>
    <ligand>
        <name>sn-glycerol 3-phosphate</name>
        <dbReference type="ChEBI" id="CHEBI:57597"/>
    </ligand>
</feature>
<dbReference type="EMBL" id="FWFP01000005">
    <property type="protein sequence ID" value="SLN42591.1"/>
    <property type="molecule type" value="Genomic_DNA"/>
</dbReference>
<feature type="binding site" evidence="10">
    <location>
        <position position="134"/>
    </location>
    <ligand>
        <name>NADPH</name>
        <dbReference type="ChEBI" id="CHEBI:57783"/>
    </ligand>
</feature>
<dbReference type="Proteomes" id="UP000193778">
    <property type="component" value="Unassembled WGS sequence"/>
</dbReference>
<comment type="catalytic activity">
    <reaction evidence="10">
        <text>sn-glycerol 3-phosphate + NAD(+) = dihydroxyacetone phosphate + NADH + H(+)</text>
        <dbReference type="Rhea" id="RHEA:11092"/>
        <dbReference type="ChEBI" id="CHEBI:15378"/>
        <dbReference type="ChEBI" id="CHEBI:57540"/>
        <dbReference type="ChEBI" id="CHEBI:57597"/>
        <dbReference type="ChEBI" id="CHEBI:57642"/>
        <dbReference type="ChEBI" id="CHEBI:57945"/>
        <dbReference type="EC" id="1.1.1.94"/>
    </reaction>
</comment>
<evidence type="ECO:0000256" key="11">
    <source>
        <dbReference type="PIRSR" id="PIRSR000114-1"/>
    </source>
</evidence>
<dbReference type="OrthoDB" id="9812273at2"/>
<feature type="binding site" evidence="10">
    <location>
        <position position="102"/>
    </location>
    <ligand>
        <name>NADPH</name>
        <dbReference type="ChEBI" id="CHEBI:57783"/>
    </ligand>
</feature>
<feature type="binding site" evidence="10">
    <location>
        <position position="30"/>
    </location>
    <ligand>
        <name>NADPH</name>
        <dbReference type="ChEBI" id="CHEBI:57783"/>
    </ligand>
</feature>
<dbReference type="GO" id="GO:0046168">
    <property type="term" value="P:glycerol-3-phosphate catabolic process"/>
    <property type="evidence" value="ECO:0007669"/>
    <property type="project" value="InterPro"/>
</dbReference>
<dbReference type="NCBIfam" id="NF000940">
    <property type="entry name" value="PRK00094.1-2"/>
    <property type="match status" value="1"/>
</dbReference>
<dbReference type="InterPro" id="IPR006109">
    <property type="entry name" value="G3P_DH_NAD-dep_C"/>
</dbReference>
<dbReference type="GO" id="GO:0008654">
    <property type="term" value="P:phospholipid biosynthetic process"/>
    <property type="evidence" value="ECO:0007669"/>
    <property type="project" value="UniProtKB-KW"/>
</dbReference>
<comment type="function">
    <text evidence="10">Catalyzes the reduction of the glycolytic intermediate dihydroxyacetone phosphate (DHAP) to sn-glycerol 3-phosphate (G3P), the key precursor for phospholipid synthesis.</text>
</comment>
<gene>
    <name evidence="10 18" type="primary">gpsA</name>
    <name evidence="18" type="ORF">RUM8411_01903</name>
</gene>
<evidence type="ECO:0000259" key="16">
    <source>
        <dbReference type="Pfam" id="PF01210"/>
    </source>
</evidence>
<feature type="binding site" evidence="10">
    <location>
        <position position="250"/>
    </location>
    <ligand>
        <name>sn-glycerol 3-phosphate</name>
        <dbReference type="ChEBI" id="CHEBI:57597"/>
    </ligand>
</feature>
<evidence type="ECO:0000256" key="5">
    <source>
        <dbReference type="ARBA" id="ARBA00023002"/>
    </source>
</evidence>
<evidence type="ECO:0000256" key="12">
    <source>
        <dbReference type="PIRSR" id="PIRSR000114-2"/>
    </source>
</evidence>
<dbReference type="SUPFAM" id="SSF48179">
    <property type="entry name" value="6-phosphogluconate dehydrogenase C-terminal domain-like"/>
    <property type="match status" value="1"/>
</dbReference>
<dbReference type="PANTHER" id="PTHR11728:SF1">
    <property type="entry name" value="GLYCEROL-3-PHOSPHATE DEHYDROGENASE [NAD(+)] 2, CHLOROPLASTIC"/>
    <property type="match status" value="1"/>
</dbReference>
<feature type="binding site" evidence="10">
    <location>
        <position position="132"/>
    </location>
    <ligand>
        <name>sn-glycerol 3-phosphate</name>
        <dbReference type="ChEBI" id="CHEBI:57597"/>
    </ligand>
</feature>
<evidence type="ECO:0000256" key="14">
    <source>
        <dbReference type="RuleBase" id="RU000437"/>
    </source>
</evidence>
<feature type="binding site" evidence="10">
    <location>
        <position position="248"/>
    </location>
    <ligand>
        <name>sn-glycerol 3-phosphate</name>
        <dbReference type="ChEBI" id="CHEBI:57597"/>
    </ligand>
</feature>
<dbReference type="PANTHER" id="PTHR11728">
    <property type="entry name" value="GLYCEROL-3-PHOSPHATE DEHYDROGENASE"/>
    <property type="match status" value="1"/>
</dbReference>
<feature type="binding site" evidence="10">
    <location>
        <position position="249"/>
    </location>
    <ligand>
        <name>NADPH</name>
        <dbReference type="ChEBI" id="CHEBI:57783"/>
    </ligand>
</feature>
<dbReference type="PRINTS" id="PR00077">
    <property type="entry name" value="GPDHDRGNASE"/>
</dbReference>
<dbReference type="PROSITE" id="PS00957">
    <property type="entry name" value="NAD_G3PDH"/>
    <property type="match status" value="1"/>
</dbReference>
<feature type="binding site" evidence="10">
    <location>
        <position position="130"/>
    </location>
    <ligand>
        <name>sn-glycerol 3-phosphate</name>
        <dbReference type="ChEBI" id="CHEBI:57597"/>
    </ligand>
</feature>
<dbReference type="SUPFAM" id="SSF51735">
    <property type="entry name" value="NAD(P)-binding Rossmann-fold domains"/>
    <property type="match status" value="1"/>
</dbReference>
<keyword evidence="3 10" id="KW-0547">Nucleotide-binding</keyword>
<dbReference type="GO" id="GO:0141153">
    <property type="term" value="F:glycerol-3-phosphate dehydrogenase (NADP+) activity"/>
    <property type="evidence" value="ECO:0007669"/>
    <property type="project" value="RHEA"/>
</dbReference>
<feature type="binding site" evidence="13">
    <location>
        <position position="134"/>
    </location>
    <ligand>
        <name>NAD(+)</name>
        <dbReference type="ChEBI" id="CHEBI:57540"/>
    </ligand>
</feature>
<dbReference type="Pfam" id="PF01210">
    <property type="entry name" value="NAD_Gly3P_dh_N"/>
    <property type="match status" value="1"/>
</dbReference>
<feature type="active site" description="Proton acceptor" evidence="10 11">
    <location>
        <position position="185"/>
    </location>
</feature>
<evidence type="ECO:0000259" key="17">
    <source>
        <dbReference type="Pfam" id="PF07479"/>
    </source>
</evidence>
<comment type="subcellular location">
    <subcellularLocation>
        <location evidence="10">Cytoplasm</location>
    </subcellularLocation>
</comment>
<evidence type="ECO:0000256" key="6">
    <source>
        <dbReference type="ARBA" id="ARBA00023027"/>
    </source>
</evidence>
<feature type="binding site" evidence="10">
    <location>
        <position position="102"/>
    </location>
    <ligand>
        <name>sn-glycerol 3-phosphate</name>
        <dbReference type="ChEBI" id="CHEBI:57597"/>
    </ligand>
</feature>
<dbReference type="UniPathway" id="UPA00940"/>
<feature type="binding site" evidence="13">
    <location>
        <position position="249"/>
    </location>
    <ligand>
        <name>NAD(+)</name>
        <dbReference type="ChEBI" id="CHEBI:57540"/>
    </ligand>
</feature>
<dbReference type="GO" id="GO:0141152">
    <property type="term" value="F:glycerol-3-phosphate dehydrogenase (NAD+) activity"/>
    <property type="evidence" value="ECO:0007669"/>
    <property type="project" value="RHEA"/>
</dbReference>
<dbReference type="GO" id="GO:0051287">
    <property type="term" value="F:NAD binding"/>
    <property type="evidence" value="ECO:0007669"/>
    <property type="project" value="InterPro"/>
</dbReference>
<organism evidence="18 19">
    <name type="scientific">Ruegeria meonggei</name>
    <dbReference type="NCBI Taxonomy" id="1446476"/>
    <lineage>
        <taxon>Bacteria</taxon>
        <taxon>Pseudomonadati</taxon>
        <taxon>Pseudomonadota</taxon>
        <taxon>Alphaproteobacteria</taxon>
        <taxon>Rhodobacterales</taxon>
        <taxon>Roseobacteraceae</taxon>
        <taxon>Ruegeria</taxon>
    </lineage>
</organism>
<keyword evidence="4 10" id="KW-0521">NADP</keyword>
<evidence type="ECO:0000256" key="4">
    <source>
        <dbReference type="ARBA" id="ARBA00022857"/>
    </source>
</evidence>
<evidence type="ECO:0000256" key="13">
    <source>
        <dbReference type="PIRSR" id="PIRSR000114-3"/>
    </source>
</evidence>
<feature type="binding site" evidence="10">
    <location>
        <position position="11"/>
    </location>
    <ligand>
        <name>NADPH</name>
        <dbReference type="ChEBI" id="CHEBI:57783"/>
    </ligand>
</feature>
<evidence type="ECO:0000256" key="3">
    <source>
        <dbReference type="ARBA" id="ARBA00022741"/>
    </source>
</evidence>
<keyword evidence="7 10" id="KW-0443">Lipid metabolism</keyword>
<evidence type="ECO:0000256" key="15">
    <source>
        <dbReference type="RuleBase" id="RU000439"/>
    </source>
</evidence>
<evidence type="ECO:0000256" key="9">
    <source>
        <dbReference type="ARBA" id="ARBA00023264"/>
    </source>
</evidence>
<evidence type="ECO:0000256" key="8">
    <source>
        <dbReference type="ARBA" id="ARBA00023209"/>
    </source>
</evidence>
<evidence type="ECO:0000313" key="18">
    <source>
        <dbReference type="EMBL" id="SLN42591.1"/>
    </source>
</evidence>
<comment type="catalytic activity">
    <reaction evidence="10 15">
        <text>sn-glycerol 3-phosphate + NADP(+) = dihydroxyacetone phosphate + NADPH + H(+)</text>
        <dbReference type="Rhea" id="RHEA:11096"/>
        <dbReference type="ChEBI" id="CHEBI:15378"/>
        <dbReference type="ChEBI" id="CHEBI:57597"/>
        <dbReference type="ChEBI" id="CHEBI:57642"/>
        <dbReference type="ChEBI" id="CHEBI:57783"/>
        <dbReference type="ChEBI" id="CHEBI:58349"/>
        <dbReference type="EC" id="1.1.1.94"/>
    </reaction>
</comment>
<dbReference type="InterPro" id="IPR013328">
    <property type="entry name" value="6PGD_dom2"/>
</dbReference>
<feature type="binding site" evidence="10">
    <location>
        <position position="249"/>
    </location>
    <ligand>
        <name>sn-glycerol 3-phosphate</name>
        <dbReference type="ChEBI" id="CHEBI:57597"/>
    </ligand>
</feature>
<sequence length="320" mass="33561">MSISVLGSGAFGTALAISLAGNGPVTLWSRDTKQAQLMQENRENAARLPNIGLPDRITVTSDIALASQSDILLVSVPMQKLRGALRDYAAVLAGKTLVACCKGIELSTGLGPISVIRETVPDAHPALLTGPSFADDIARGLPTALTLACKDDVLNQKLQHDLSTANLRLYRTTDVIGAELGGALKNVMAIGCGACIGEGMGESARAALMTRGFAEMQRFALMRGARPDTLMGLSGMGDLVLTCSSALSRNYRYGLALGRQDDFDTNTTVEGVATAQALTKIAAAEGLDMPISKVVAEISSGECSVGEAIRWLLNRPLKEE</sequence>
<keyword evidence="10" id="KW-0963">Cytoplasm</keyword>
<dbReference type="Gene3D" id="3.40.50.720">
    <property type="entry name" value="NAD(P)-binding Rossmann-like Domain"/>
    <property type="match status" value="1"/>
</dbReference>
<proteinExistence type="inferred from homology"/>
<dbReference type="InterPro" id="IPR011128">
    <property type="entry name" value="G3P_DH_NAD-dep_N"/>
</dbReference>
<dbReference type="Gene3D" id="1.10.1040.10">
    <property type="entry name" value="N-(1-d-carboxylethyl)-l-norvaline Dehydrogenase, domain 2"/>
    <property type="match status" value="1"/>
</dbReference>
<evidence type="ECO:0000256" key="7">
    <source>
        <dbReference type="ARBA" id="ARBA00023098"/>
    </source>
</evidence>
<comment type="pathway">
    <text evidence="10">Membrane lipid metabolism; glycerophospholipid metabolism.</text>
</comment>
<dbReference type="InterPro" id="IPR036291">
    <property type="entry name" value="NAD(P)-bd_dom_sf"/>
</dbReference>
<accession>A0A1X6Z760</accession>
<keyword evidence="5 10" id="KW-0560">Oxidoreductase</keyword>
<comment type="caution">
    <text evidence="10">Lacks conserved residue(s) required for the propagation of feature annotation.</text>
</comment>
<evidence type="ECO:0000256" key="10">
    <source>
        <dbReference type="HAMAP-Rule" id="MF_00394"/>
    </source>
</evidence>
<feature type="binding site" evidence="13">
    <location>
        <begin position="7"/>
        <end position="12"/>
    </location>
    <ligand>
        <name>NAD(+)</name>
        <dbReference type="ChEBI" id="CHEBI:57540"/>
    </ligand>
</feature>
<dbReference type="InterPro" id="IPR006168">
    <property type="entry name" value="G3P_DH_NAD-dep"/>
</dbReference>
<feature type="binding site" evidence="12">
    <location>
        <begin position="249"/>
        <end position="250"/>
    </location>
    <ligand>
        <name>substrate</name>
    </ligand>
</feature>
<dbReference type="FunFam" id="3.40.50.720:FF:000019">
    <property type="entry name" value="Glycerol-3-phosphate dehydrogenase [NAD(P)+]"/>
    <property type="match status" value="1"/>
</dbReference>
<dbReference type="PIRSF" id="PIRSF000114">
    <property type="entry name" value="Glycerol-3-P_dh"/>
    <property type="match status" value="1"/>
</dbReference>
<keyword evidence="6 10" id="KW-0520">NAD</keyword>
<keyword evidence="8 10" id="KW-0594">Phospholipid biosynthesis</keyword>
<feature type="domain" description="Glycerol-3-phosphate dehydrogenase NAD-dependent C-terminal" evidence="17">
    <location>
        <begin position="174"/>
        <end position="309"/>
    </location>
</feature>
<dbReference type="GO" id="GO:0006650">
    <property type="term" value="P:glycerophospholipid metabolic process"/>
    <property type="evidence" value="ECO:0007669"/>
    <property type="project" value="UniProtKB-UniRule"/>
</dbReference>
<dbReference type="GO" id="GO:0046167">
    <property type="term" value="P:glycerol-3-phosphate biosynthetic process"/>
    <property type="evidence" value="ECO:0007669"/>
    <property type="project" value="UniProtKB-UniRule"/>
</dbReference>
<keyword evidence="19" id="KW-1185">Reference proteome</keyword>
<dbReference type="GO" id="GO:0005975">
    <property type="term" value="P:carbohydrate metabolic process"/>
    <property type="evidence" value="ECO:0007669"/>
    <property type="project" value="InterPro"/>
</dbReference>
<evidence type="ECO:0000256" key="1">
    <source>
        <dbReference type="ARBA" id="ARBA00011009"/>
    </source>
</evidence>
<dbReference type="AlphaFoldDB" id="A0A1X6Z760"/>
<keyword evidence="2 10" id="KW-0444">Lipid biosynthesis</keyword>
<evidence type="ECO:0000256" key="2">
    <source>
        <dbReference type="ARBA" id="ARBA00022516"/>
    </source>
</evidence>
<dbReference type="HAMAP" id="MF_00394">
    <property type="entry name" value="NAD_Glyc3P_dehydrog"/>
    <property type="match status" value="1"/>
</dbReference>
<feature type="binding site" evidence="10">
    <location>
        <position position="185"/>
    </location>
    <ligand>
        <name>sn-glycerol 3-phosphate</name>
        <dbReference type="ChEBI" id="CHEBI:57597"/>
    </ligand>
</feature>
<dbReference type="Pfam" id="PF07479">
    <property type="entry name" value="NAD_Gly3P_dh_C"/>
    <property type="match status" value="1"/>
</dbReference>